<dbReference type="EMBL" id="OX597831">
    <property type="protein sequence ID" value="CAI9736053.1"/>
    <property type="molecule type" value="Genomic_DNA"/>
</dbReference>
<evidence type="ECO:0000313" key="2">
    <source>
        <dbReference type="EMBL" id="CAI9736053.1"/>
    </source>
</evidence>
<accession>A0AA36BKR2</accession>
<keyword evidence="3" id="KW-1185">Reference proteome</keyword>
<sequence length="203" mass="22885">MREVASQKHKSVEKLLNAHMGMLCNMFQLKKQTAHNFQASNNDVPTLCGLRKDHKPYISPVMGPPTRPVCGANISSNYRLSYFLSHVLRPLIEMSPDVCVNMEDLSKISTCNYSNDLTCCVVDSMDVISLYPSIDIDCAVEKFIEAICESEVEFREELGLLLRLSYDSNYLNDHDLSKFSPSRSQRGRPPTITSAVKKSSTER</sequence>
<reference evidence="2" key="1">
    <citation type="submission" date="2023-08" db="EMBL/GenBank/DDBJ databases">
        <authorList>
            <person name="Alioto T."/>
            <person name="Alioto T."/>
            <person name="Gomez Garrido J."/>
        </authorList>
    </citation>
    <scope>NUCLEOTIDE SEQUENCE</scope>
</reference>
<evidence type="ECO:0000256" key="1">
    <source>
        <dbReference type="SAM" id="MobiDB-lite"/>
    </source>
</evidence>
<proteinExistence type="predicted"/>
<evidence type="ECO:0000313" key="3">
    <source>
        <dbReference type="Proteomes" id="UP001162480"/>
    </source>
</evidence>
<organism evidence="2 3">
    <name type="scientific">Octopus vulgaris</name>
    <name type="common">Common octopus</name>
    <dbReference type="NCBI Taxonomy" id="6645"/>
    <lineage>
        <taxon>Eukaryota</taxon>
        <taxon>Metazoa</taxon>
        <taxon>Spiralia</taxon>
        <taxon>Lophotrochozoa</taxon>
        <taxon>Mollusca</taxon>
        <taxon>Cephalopoda</taxon>
        <taxon>Coleoidea</taxon>
        <taxon>Octopodiformes</taxon>
        <taxon>Octopoda</taxon>
        <taxon>Incirrata</taxon>
        <taxon>Octopodidae</taxon>
        <taxon>Octopus</taxon>
    </lineage>
</organism>
<gene>
    <name evidence="2" type="ORF">OCTVUL_1B023570</name>
</gene>
<dbReference type="Proteomes" id="UP001162480">
    <property type="component" value="Chromosome 18"/>
</dbReference>
<feature type="region of interest" description="Disordered" evidence="1">
    <location>
        <begin position="178"/>
        <end position="203"/>
    </location>
</feature>
<protein>
    <submittedName>
        <fullName evidence="2">Uncharacterized protein</fullName>
    </submittedName>
</protein>
<feature type="compositionally biased region" description="Polar residues" evidence="1">
    <location>
        <begin position="191"/>
        <end position="203"/>
    </location>
</feature>
<name>A0AA36BKR2_OCTVU</name>
<dbReference type="AlphaFoldDB" id="A0AA36BKR2"/>